<dbReference type="OrthoDB" id="652091at2759"/>
<gene>
    <name evidence="8" type="primary">HMOX2</name>
    <name evidence="8" type="ORF">EC973_003862</name>
</gene>
<dbReference type="GO" id="GO:0020037">
    <property type="term" value="F:heme binding"/>
    <property type="evidence" value="ECO:0007669"/>
    <property type="project" value="TreeGrafter"/>
</dbReference>
<reference evidence="8" key="1">
    <citation type="submission" date="2020-01" db="EMBL/GenBank/DDBJ databases">
        <title>Genome Sequencing of Three Apophysomyces-Like Fungal Strains Confirms a Novel Fungal Genus in the Mucoromycota with divergent Burkholderia-like Endosymbiotic Bacteria.</title>
        <authorList>
            <person name="Stajich J.E."/>
            <person name="Macias A.M."/>
            <person name="Carter-House D."/>
            <person name="Lovett B."/>
            <person name="Kasson L.R."/>
            <person name="Berry K."/>
            <person name="Grigoriev I."/>
            <person name="Chang Y."/>
            <person name="Spatafora J."/>
            <person name="Kasson M.T."/>
        </authorList>
    </citation>
    <scope>NUCLEOTIDE SEQUENCE</scope>
    <source>
        <strain evidence="8">NRRL A-21654</strain>
    </source>
</reference>
<comment type="similarity">
    <text evidence="1">Belongs to the heme oxygenase family.</text>
</comment>
<dbReference type="GO" id="GO:0042167">
    <property type="term" value="P:heme catabolic process"/>
    <property type="evidence" value="ECO:0007669"/>
    <property type="project" value="TreeGrafter"/>
</dbReference>
<evidence type="ECO:0000256" key="1">
    <source>
        <dbReference type="ARBA" id="ARBA00006134"/>
    </source>
</evidence>
<dbReference type="GO" id="GO:0046872">
    <property type="term" value="F:metal ion binding"/>
    <property type="evidence" value="ECO:0007669"/>
    <property type="project" value="UniProtKB-KW"/>
</dbReference>
<keyword evidence="6" id="KW-0408">Iron</keyword>
<dbReference type="SUPFAM" id="SSF48613">
    <property type="entry name" value="Heme oxygenase-like"/>
    <property type="match status" value="1"/>
</dbReference>
<comment type="catalytic activity">
    <reaction evidence="7">
        <text>heme b + 3 reduced [NADPH--hemoprotein reductase] + 3 O2 = biliverdin IXalpha + CO + Fe(2+) + 3 oxidized [NADPH--hemoprotein reductase] + 3 H2O + H(+)</text>
        <dbReference type="Rhea" id="RHEA:21764"/>
        <dbReference type="Rhea" id="RHEA-COMP:11964"/>
        <dbReference type="Rhea" id="RHEA-COMP:11965"/>
        <dbReference type="ChEBI" id="CHEBI:15377"/>
        <dbReference type="ChEBI" id="CHEBI:15378"/>
        <dbReference type="ChEBI" id="CHEBI:15379"/>
        <dbReference type="ChEBI" id="CHEBI:17245"/>
        <dbReference type="ChEBI" id="CHEBI:29033"/>
        <dbReference type="ChEBI" id="CHEBI:57618"/>
        <dbReference type="ChEBI" id="CHEBI:57991"/>
        <dbReference type="ChEBI" id="CHEBI:58210"/>
        <dbReference type="ChEBI" id="CHEBI:60344"/>
        <dbReference type="EC" id="1.14.14.18"/>
    </reaction>
</comment>
<proteinExistence type="inferred from homology"/>
<comment type="caution">
    <text evidence="8">The sequence shown here is derived from an EMBL/GenBank/DDBJ whole genome shotgun (WGS) entry which is preliminary data.</text>
</comment>
<dbReference type="EMBL" id="JABAYA010000022">
    <property type="protein sequence ID" value="KAF7729783.1"/>
    <property type="molecule type" value="Genomic_DNA"/>
</dbReference>
<keyword evidence="4" id="KW-0479">Metal-binding</keyword>
<protein>
    <recommendedName>
        <fullName evidence="2">heme oxygenase (biliverdin-producing)</fullName>
        <ecNumber evidence="2">1.14.14.18</ecNumber>
    </recommendedName>
</protein>
<evidence type="ECO:0000256" key="4">
    <source>
        <dbReference type="ARBA" id="ARBA00022723"/>
    </source>
</evidence>
<dbReference type="Proteomes" id="UP000605846">
    <property type="component" value="Unassembled WGS sequence"/>
</dbReference>
<dbReference type="GO" id="GO:0006788">
    <property type="term" value="P:heme oxidation"/>
    <property type="evidence" value="ECO:0007669"/>
    <property type="project" value="InterPro"/>
</dbReference>
<name>A0A8H7BXE1_9FUNG</name>
<dbReference type="InterPro" id="IPR018207">
    <property type="entry name" value="Haem_oxygenase_CS"/>
</dbReference>
<evidence type="ECO:0000256" key="3">
    <source>
        <dbReference type="ARBA" id="ARBA00022617"/>
    </source>
</evidence>
<dbReference type="PROSITE" id="PS00593">
    <property type="entry name" value="HEME_OXYGENASE"/>
    <property type="match status" value="1"/>
</dbReference>
<dbReference type="PANTHER" id="PTHR10720:SF0">
    <property type="entry name" value="HEME OXYGENASE"/>
    <property type="match status" value="1"/>
</dbReference>
<dbReference type="CDD" id="cd19165">
    <property type="entry name" value="HemeO"/>
    <property type="match status" value="1"/>
</dbReference>
<evidence type="ECO:0000313" key="8">
    <source>
        <dbReference type="EMBL" id="KAF7729783.1"/>
    </source>
</evidence>
<evidence type="ECO:0000256" key="5">
    <source>
        <dbReference type="ARBA" id="ARBA00023002"/>
    </source>
</evidence>
<evidence type="ECO:0000256" key="2">
    <source>
        <dbReference type="ARBA" id="ARBA00012360"/>
    </source>
</evidence>
<dbReference type="EC" id="1.14.14.18" evidence="2"/>
<dbReference type="AlphaFoldDB" id="A0A8H7BXE1"/>
<dbReference type="InterPro" id="IPR016053">
    <property type="entry name" value="Haem_Oase-like"/>
</dbReference>
<dbReference type="PANTHER" id="PTHR10720">
    <property type="entry name" value="HEME OXYGENASE"/>
    <property type="match status" value="1"/>
</dbReference>
<keyword evidence="9" id="KW-1185">Reference proteome</keyword>
<dbReference type="GO" id="GO:0006979">
    <property type="term" value="P:response to oxidative stress"/>
    <property type="evidence" value="ECO:0007669"/>
    <property type="project" value="TreeGrafter"/>
</dbReference>
<dbReference type="InterPro" id="IPR002051">
    <property type="entry name" value="Haem_Oase"/>
</dbReference>
<dbReference type="GO" id="GO:0004392">
    <property type="term" value="F:heme oxygenase (decyclizing) activity"/>
    <property type="evidence" value="ECO:0007669"/>
    <property type="project" value="UniProtKB-EC"/>
</dbReference>
<dbReference type="Gene3D" id="1.20.910.10">
    <property type="entry name" value="Heme oxygenase-like"/>
    <property type="match status" value="1"/>
</dbReference>
<evidence type="ECO:0000313" key="9">
    <source>
        <dbReference type="Proteomes" id="UP000605846"/>
    </source>
</evidence>
<dbReference type="PRINTS" id="PR00088">
    <property type="entry name" value="HAEMOXYGNASE"/>
</dbReference>
<evidence type="ECO:0000256" key="6">
    <source>
        <dbReference type="ARBA" id="ARBA00023004"/>
    </source>
</evidence>
<evidence type="ECO:0000256" key="7">
    <source>
        <dbReference type="ARBA" id="ARBA00048328"/>
    </source>
</evidence>
<dbReference type="Pfam" id="PF01126">
    <property type="entry name" value="Heme_oxygenase"/>
    <property type="match status" value="1"/>
</dbReference>
<sequence length="311" mass="35438">MSTTQYQQVIYTESLQSTIIKDNSYVFTINNSEEDAFLEDPQLATAMREGTKVMHKAAENSIFTKRFLKGEINKDEYGQYLRSLYFIYKTMEELLEKHKHNPAIEMIYFPKELNRTQALLEDLGYYYGKHRLAEVTDASSMSPAVERYVASLEKACAIHPALLIAHSYSRYLGDLSGGQLLAKRLKKHVLGLNESDGDWDSEEGLEFYRFTNIGNHQEFKAIYRERLNAAKVNAKTRDLIVDEAVRSFELNIGVFDEVHALSQANKLLPTVGNTVTNSPVDRVRSATFWVTAVTAVAISAAVCQRYMRFTE</sequence>
<keyword evidence="5" id="KW-0560">Oxidoreductase</keyword>
<organism evidence="8 9">
    <name type="scientific">Apophysomyces ossiformis</name>
    <dbReference type="NCBI Taxonomy" id="679940"/>
    <lineage>
        <taxon>Eukaryota</taxon>
        <taxon>Fungi</taxon>
        <taxon>Fungi incertae sedis</taxon>
        <taxon>Mucoromycota</taxon>
        <taxon>Mucoromycotina</taxon>
        <taxon>Mucoromycetes</taxon>
        <taxon>Mucorales</taxon>
        <taxon>Mucorineae</taxon>
        <taxon>Mucoraceae</taxon>
        <taxon>Apophysomyces</taxon>
    </lineage>
</organism>
<keyword evidence="3" id="KW-0349">Heme</keyword>
<accession>A0A8H7BXE1</accession>
<dbReference type="InterPro" id="IPR016084">
    <property type="entry name" value="Haem_Oase-like_multi-hlx"/>
</dbReference>